<protein>
    <submittedName>
        <fullName evidence="1">Uncharacterized protein</fullName>
    </submittedName>
</protein>
<evidence type="ECO:0000313" key="2">
    <source>
        <dbReference type="Proteomes" id="UP001163046"/>
    </source>
</evidence>
<sequence length="92" mass="10652">MAAAAGAVVKGWNEFNKFYLKVDMCRFAYTTYHKTIIKLRTYVRGLPLDEFDGFMIKMQTLYDTVTDFTPPLSDKCTKEYGGRFQYVPAKEV</sequence>
<accession>A0A9W9YYL7</accession>
<gene>
    <name evidence="1" type="ORF">OS493_021994</name>
</gene>
<dbReference type="EMBL" id="MU826840">
    <property type="protein sequence ID" value="KAJ7371897.1"/>
    <property type="molecule type" value="Genomic_DNA"/>
</dbReference>
<proteinExistence type="predicted"/>
<comment type="caution">
    <text evidence="1">The sequence shown here is derived from an EMBL/GenBank/DDBJ whole genome shotgun (WGS) entry which is preliminary data.</text>
</comment>
<dbReference type="AlphaFoldDB" id="A0A9W9YYL7"/>
<organism evidence="1 2">
    <name type="scientific">Desmophyllum pertusum</name>
    <dbReference type="NCBI Taxonomy" id="174260"/>
    <lineage>
        <taxon>Eukaryota</taxon>
        <taxon>Metazoa</taxon>
        <taxon>Cnidaria</taxon>
        <taxon>Anthozoa</taxon>
        <taxon>Hexacorallia</taxon>
        <taxon>Scleractinia</taxon>
        <taxon>Caryophylliina</taxon>
        <taxon>Caryophylliidae</taxon>
        <taxon>Desmophyllum</taxon>
    </lineage>
</organism>
<evidence type="ECO:0000313" key="1">
    <source>
        <dbReference type="EMBL" id="KAJ7371897.1"/>
    </source>
</evidence>
<name>A0A9W9YYL7_9CNID</name>
<dbReference type="Proteomes" id="UP001163046">
    <property type="component" value="Unassembled WGS sequence"/>
</dbReference>
<dbReference type="OrthoDB" id="6008574at2759"/>
<keyword evidence="2" id="KW-1185">Reference proteome</keyword>
<reference evidence="1" key="1">
    <citation type="submission" date="2023-01" db="EMBL/GenBank/DDBJ databases">
        <title>Genome assembly of the deep-sea coral Lophelia pertusa.</title>
        <authorList>
            <person name="Herrera S."/>
            <person name="Cordes E."/>
        </authorList>
    </citation>
    <scope>NUCLEOTIDE SEQUENCE</scope>
    <source>
        <strain evidence="1">USNM1676648</strain>
        <tissue evidence="1">Polyp</tissue>
    </source>
</reference>